<keyword evidence="4 6" id="KW-1133">Transmembrane helix</keyword>
<feature type="transmembrane region" description="Helical" evidence="6">
    <location>
        <begin position="102"/>
        <end position="118"/>
    </location>
</feature>
<dbReference type="EMBL" id="DVLC01000146">
    <property type="protein sequence ID" value="HIT47825.1"/>
    <property type="molecule type" value="Genomic_DNA"/>
</dbReference>
<evidence type="ECO:0000256" key="6">
    <source>
        <dbReference type="SAM" id="Phobius"/>
    </source>
</evidence>
<dbReference type="GO" id="GO:0005886">
    <property type="term" value="C:plasma membrane"/>
    <property type="evidence" value="ECO:0007669"/>
    <property type="project" value="TreeGrafter"/>
</dbReference>
<feature type="transmembrane region" description="Helical" evidence="6">
    <location>
        <begin position="341"/>
        <end position="361"/>
    </location>
</feature>
<keyword evidence="5 6" id="KW-0472">Membrane</keyword>
<proteinExistence type="inferred from homology"/>
<evidence type="ECO:0000256" key="4">
    <source>
        <dbReference type="ARBA" id="ARBA00022989"/>
    </source>
</evidence>
<reference evidence="7" key="2">
    <citation type="journal article" date="2021" name="PeerJ">
        <title>Extensive microbial diversity within the chicken gut microbiome revealed by metagenomics and culture.</title>
        <authorList>
            <person name="Gilroy R."/>
            <person name="Ravi A."/>
            <person name="Getino M."/>
            <person name="Pursley I."/>
            <person name="Horton D.L."/>
            <person name="Alikhan N.F."/>
            <person name="Baker D."/>
            <person name="Gharbi K."/>
            <person name="Hall N."/>
            <person name="Watson M."/>
            <person name="Adriaenssens E.M."/>
            <person name="Foster-Nyarko E."/>
            <person name="Jarju S."/>
            <person name="Secka A."/>
            <person name="Antonio M."/>
            <person name="Oren A."/>
            <person name="Chaudhuri R.R."/>
            <person name="La Ragione R."/>
            <person name="Hildebrand F."/>
            <person name="Pallen M.J."/>
        </authorList>
    </citation>
    <scope>NUCLEOTIDE SEQUENCE</scope>
    <source>
        <strain evidence="7">ChiHecec2B26-709</strain>
    </source>
</reference>
<dbReference type="AlphaFoldDB" id="A0A9D1GQI9"/>
<dbReference type="Pfam" id="PF00939">
    <property type="entry name" value="Na_sulph_symp"/>
    <property type="match status" value="1"/>
</dbReference>
<evidence type="ECO:0000313" key="7">
    <source>
        <dbReference type="EMBL" id="HIT47825.1"/>
    </source>
</evidence>
<dbReference type="Proteomes" id="UP000886881">
    <property type="component" value="Unassembled WGS sequence"/>
</dbReference>
<evidence type="ECO:0000256" key="1">
    <source>
        <dbReference type="ARBA" id="ARBA00004141"/>
    </source>
</evidence>
<feature type="transmembrane region" description="Helical" evidence="6">
    <location>
        <begin position="230"/>
        <end position="251"/>
    </location>
</feature>
<feature type="transmembrane region" description="Helical" evidence="6">
    <location>
        <begin position="319"/>
        <end position="335"/>
    </location>
</feature>
<dbReference type="GO" id="GO:0005315">
    <property type="term" value="F:phosphate transmembrane transporter activity"/>
    <property type="evidence" value="ECO:0007669"/>
    <property type="project" value="TreeGrafter"/>
</dbReference>
<comment type="subcellular location">
    <subcellularLocation>
        <location evidence="1">Membrane</location>
        <topology evidence="1">Multi-pass membrane protein</topology>
    </subcellularLocation>
</comment>
<evidence type="ECO:0000256" key="3">
    <source>
        <dbReference type="ARBA" id="ARBA00022692"/>
    </source>
</evidence>
<dbReference type="NCBIfam" id="TIGR00785">
    <property type="entry name" value="dass"/>
    <property type="match status" value="1"/>
</dbReference>
<feature type="transmembrane region" description="Helical" evidence="6">
    <location>
        <begin position="130"/>
        <end position="146"/>
    </location>
</feature>
<comment type="similarity">
    <text evidence="2">Belongs to the SLC13A/DASS transporter (TC 2.A.47) family. DIT1 subfamily.</text>
</comment>
<feature type="transmembrane region" description="Helical" evidence="6">
    <location>
        <begin position="373"/>
        <end position="401"/>
    </location>
</feature>
<keyword evidence="3 6" id="KW-0812">Transmembrane</keyword>
<dbReference type="InterPro" id="IPR001898">
    <property type="entry name" value="SLC13A/DASS"/>
</dbReference>
<sequence>MQFDPLDMANYKIEKLPKMQKTGFERTMQLIGGPLAIVVFILLYWIVDIPFLDNLTRDGLADTAAARFDVVGAEQFVRINYAMLAIFAASIVLWITEAIPNYLTSLLVILGIVLTGITTEKTAFAQLGHPVMWLNILSFVLASMLVKTQVARRFALWFVLRFGKNSAGVMLSFIVINIVLSAFISATTAKAAILLPIFMVVCAVYGATGGDNRNNFGRNLVLQNLFQINLGANGFMTGSGATLLASSMIATAMGWETFGYTRWLVAALPMSIVLILIAWFVGTKIIFPLKPEERKPQIEGGMDRLRQELDKMGKMSGEEYRAIAIVSGVLILWATENLHGISPTSVAFIGAVVALLPKIGVVKWNDVDIPWHLLLFSAGAYTLGAGLDATDISGTMVASLFDSIGISAQTPFWAVYMLLTGAMLLTALIFQSKTMQTLIFVPIAISVAQQFGYPVMSLAFPVAMLVGHVYVLPFNSKPAALLYTTNQYSWSDTFKFGITMMAISWLVMLLWGATVLHWLGYTPALF</sequence>
<gene>
    <name evidence="7" type="ORF">IAC35_08245</name>
</gene>
<evidence type="ECO:0000256" key="2">
    <source>
        <dbReference type="ARBA" id="ARBA00007349"/>
    </source>
</evidence>
<dbReference type="PIRSF" id="PIRSF002457">
    <property type="entry name" value="DASS"/>
    <property type="match status" value="1"/>
</dbReference>
<feature type="transmembrane region" description="Helical" evidence="6">
    <location>
        <begin position="76"/>
        <end position="95"/>
    </location>
</feature>
<feature type="transmembrane region" description="Helical" evidence="6">
    <location>
        <begin position="451"/>
        <end position="474"/>
    </location>
</feature>
<accession>A0A9D1GQI9</accession>
<dbReference type="PANTHER" id="PTHR10283:SF92">
    <property type="entry name" value="LOW-AFFINITY PHOSPHATE TRANSPORTER PHO91"/>
    <property type="match status" value="1"/>
</dbReference>
<feature type="transmembrane region" description="Helical" evidence="6">
    <location>
        <begin position="413"/>
        <end position="430"/>
    </location>
</feature>
<comment type="caution">
    <text evidence="7">The sequence shown here is derived from an EMBL/GenBank/DDBJ whole genome shotgun (WGS) entry which is preliminary data.</text>
</comment>
<dbReference type="InterPro" id="IPR030676">
    <property type="entry name" value="CitT-rel"/>
</dbReference>
<organism evidence="7 8">
    <name type="scientific">Candidatus Cryptobacteroides merdipullorum</name>
    <dbReference type="NCBI Taxonomy" id="2840771"/>
    <lineage>
        <taxon>Bacteria</taxon>
        <taxon>Pseudomonadati</taxon>
        <taxon>Bacteroidota</taxon>
        <taxon>Bacteroidia</taxon>
        <taxon>Bacteroidales</taxon>
        <taxon>Candidatus Cryptobacteroides</taxon>
    </lineage>
</organism>
<evidence type="ECO:0000313" key="8">
    <source>
        <dbReference type="Proteomes" id="UP000886881"/>
    </source>
</evidence>
<dbReference type="PANTHER" id="PTHR10283">
    <property type="entry name" value="SOLUTE CARRIER FAMILY 13 MEMBER"/>
    <property type="match status" value="1"/>
</dbReference>
<feature type="transmembrane region" description="Helical" evidence="6">
    <location>
        <begin position="263"/>
        <end position="287"/>
    </location>
</feature>
<feature type="transmembrane region" description="Helical" evidence="6">
    <location>
        <begin position="167"/>
        <end position="185"/>
    </location>
</feature>
<feature type="transmembrane region" description="Helical" evidence="6">
    <location>
        <begin position="28"/>
        <end position="47"/>
    </location>
</feature>
<name>A0A9D1GQI9_9BACT</name>
<evidence type="ECO:0000256" key="5">
    <source>
        <dbReference type="ARBA" id="ARBA00023136"/>
    </source>
</evidence>
<protein>
    <submittedName>
        <fullName evidence="7">DASS family sodium-coupled anion symporter</fullName>
    </submittedName>
</protein>
<feature type="transmembrane region" description="Helical" evidence="6">
    <location>
        <begin position="494"/>
        <end position="519"/>
    </location>
</feature>
<reference evidence="7" key="1">
    <citation type="submission" date="2020-10" db="EMBL/GenBank/DDBJ databases">
        <authorList>
            <person name="Gilroy R."/>
        </authorList>
    </citation>
    <scope>NUCLEOTIDE SEQUENCE</scope>
    <source>
        <strain evidence="7">ChiHecec2B26-709</strain>
    </source>
</reference>
<feature type="transmembrane region" description="Helical" evidence="6">
    <location>
        <begin position="191"/>
        <end position="209"/>
    </location>
</feature>